<dbReference type="Proteomes" id="UP001141806">
    <property type="component" value="Unassembled WGS sequence"/>
</dbReference>
<keyword evidence="2" id="KW-1185">Reference proteome</keyword>
<sequence>MSKGWFGPGFCMDIRLLKFGEVSVHLSACLLHSIYPSYLHTGSAKRASFVTLKWPLTAPEFHHIPSSLPAYFTPHHLCLSVCLASLDSTETGNAQKFVICGIFGHSSATIPLSSWG</sequence>
<dbReference type="EMBL" id="JAMYWD010000009">
    <property type="protein sequence ID" value="KAJ4961470.1"/>
    <property type="molecule type" value="Genomic_DNA"/>
</dbReference>
<comment type="caution">
    <text evidence="1">The sequence shown here is derived from an EMBL/GenBank/DDBJ whole genome shotgun (WGS) entry which is preliminary data.</text>
</comment>
<reference evidence="1" key="1">
    <citation type="journal article" date="2023" name="Plant J.">
        <title>The genome of the king protea, Protea cynaroides.</title>
        <authorList>
            <person name="Chang J."/>
            <person name="Duong T.A."/>
            <person name="Schoeman C."/>
            <person name="Ma X."/>
            <person name="Roodt D."/>
            <person name="Barker N."/>
            <person name="Li Z."/>
            <person name="Van de Peer Y."/>
            <person name="Mizrachi E."/>
        </authorList>
    </citation>
    <scope>NUCLEOTIDE SEQUENCE</scope>
    <source>
        <tissue evidence="1">Young leaves</tissue>
    </source>
</reference>
<name>A0A9Q0H8Z9_9MAGN</name>
<gene>
    <name evidence="1" type="ORF">NE237_021380</name>
</gene>
<dbReference type="AlphaFoldDB" id="A0A9Q0H8Z9"/>
<accession>A0A9Q0H8Z9</accession>
<proteinExistence type="predicted"/>
<evidence type="ECO:0000313" key="1">
    <source>
        <dbReference type="EMBL" id="KAJ4961470.1"/>
    </source>
</evidence>
<protein>
    <submittedName>
        <fullName evidence="1">Uncharacterized protein</fullName>
    </submittedName>
</protein>
<organism evidence="1 2">
    <name type="scientific">Protea cynaroides</name>
    <dbReference type="NCBI Taxonomy" id="273540"/>
    <lineage>
        <taxon>Eukaryota</taxon>
        <taxon>Viridiplantae</taxon>
        <taxon>Streptophyta</taxon>
        <taxon>Embryophyta</taxon>
        <taxon>Tracheophyta</taxon>
        <taxon>Spermatophyta</taxon>
        <taxon>Magnoliopsida</taxon>
        <taxon>Proteales</taxon>
        <taxon>Proteaceae</taxon>
        <taxon>Protea</taxon>
    </lineage>
</organism>
<evidence type="ECO:0000313" key="2">
    <source>
        <dbReference type="Proteomes" id="UP001141806"/>
    </source>
</evidence>